<dbReference type="GO" id="GO:0004674">
    <property type="term" value="F:protein serine/threonine kinase activity"/>
    <property type="evidence" value="ECO:0007669"/>
    <property type="project" value="TreeGrafter"/>
</dbReference>
<dbReference type="InterPro" id="IPR000719">
    <property type="entry name" value="Prot_kinase_dom"/>
</dbReference>
<dbReference type="PROSITE" id="PS50011">
    <property type="entry name" value="PROTEIN_KINASE_DOM"/>
    <property type="match status" value="1"/>
</dbReference>
<dbReference type="SUPFAM" id="SSF56112">
    <property type="entry name" value="Protein kinase-like (PK-like)"/>
    <property type="match status" value="1"/>
</dbReference>
<feature type="domain" description="Protein kinase" evidence="1">
    <location>
        <begin position="174"/>
        <end position="550"/>
    </location>
</feature>
<dbReference type="PANTHER" id="PTHR44329">
    <property type="entry name" value="SERINE/THREONINE-PROTEIN KINASE TNNI3K-RELATED"/>
    <property type="match status" value="1"/>
</dbReference>
<name>A0A8H7M544_9AGAM</name>
<accession>A0A8H7M544</accession>
<dbReference type="EMBL" id="JACYCF010000015">
    <property type="protein sequence ID" value="KAF8752569.1"/>
    <property type="molecule type" value="Genomic_DNA"/>
</dbReference>
<comment type="caution">
    <text evidence="2">The sequence shown here is derived from an EMBL/GenBank/DDBJ whole genome shotgun (WGS) entry which is preliminary data.</text>
</comment>
<protein>
    <submittedName>
        <fullName evidence="2">Caspase domain</fullName>
    </submittedName>
</protein>
<dbReference type="GO" id="GO:0005524">
    <property type="term" value="F:ATP binding"/>
    <property type="evidence" value="ECO:0007669"/>
    <property type="project" value="InterPro"/>
</dbReference>
<dbReference type="Gene3D" id="3.30.200.20">
    <property type="entry name" value="Phosphorylase Kinase, domain 1"/>
    <property type="match status" value="1"/>
</dbReference>
<dbReference type="Proteomes" id="UP000614334">
    <property type="component" value="Unassembled WGS sequence"/>
</dbReference>
<dbReference type="Gene3D" id="1.10.510.10">
    <property type="entry name" value="Transferase(Phosphotransferase) domain 1"/>
    <property type="match status" value="1"/>
</dbReference>
<dbReference type="AlphaFoldDB" id="A0A8H7M544"/>
<dbReference type="Pfam" id="PF00069">
    <property type="entry name" value="Pkinase"/>
    <property type="match status" value="1"/>
</dbReference>
<gene>
    <name evidence="2" type="ORF">RHS01_07662</name>
</gene>
<evidence type="ECO:0000313" key="2">
    <source>
        <dbReference type="EMBL" id="KAF8752569.1"/>
    </source>
</evidence>
<organism evidence="2 3">
    <name type="scientific">Rhizoctonia solani</name>
    <dbReference type="NCBI Taxonomy" id="456999"/>
    <lineage>
        <taxon>Eukaryota</taxon>
        <taxon>Fungi</taxon>
        <taxon>Dikarya</taxon>
        <taxon>Basidiomycota</taxon>
        <taxon>Agaricomycotina</taxon>
        <taxon>Agaricomycetes</taxon>
        <taxon>Cantharellales</taxon>
        <taxon>Ceratobasidiaceae</taxon>
        <taxon>Rhizoctonia</taxon>
    </lineage>
</organism>
<sequence>MGLICAGINKLSCFPPLPSVLPSQRIRDIESTLDLGSIGVKWLAESFLSNSRDPDILDIHPFKYGHEGGWYEDRRRLGLHITPEFTDAIELNNPLAWRFIDGTDELALQSVEPEFASIILSINSKNEVMFTLSHQTLAKYGLETLPAAALCRWMWYLTSIPDIRPFENLVSLEFYKLNFTGEYTDGVPILVPEDEDLNSDGIVDIVTSTEDYYGIKIVNRSTLDLYAYLFDFSATDLSITQKAIPILSSKQHNPTLAGNTSLTIGYGRGGQFPLMFELNEAQNNDINLFKLFVSTCPTEPERYPRAQPATTRRFEDIPDTLPAQDDQSECYISNGHTEDSEMEDSNLFCAQLSGKMWDEVAIKRSRAHIPDSNDGRACLKAIAKEGYMWSKYRHPNIVEIYGICSEIACGLYYLHQMDTVNVLVSYDGVAKLHDFGTTSMKHYTLEFTGGTGTRKYTLRWAAPEVLLDEDVGTPADVYALGMEVMTGSPPFHYINKDPAVSVAVCMGEKPRRPEAHIPHEGPYGDKLWDLLQRCWETKLQDARQPRKPST</sequence>
<dbReference type="InterPro" id="IPR011009">
    <property type="entry name" value="Kinase-like_dom_sf"/>
</dbReference>
<reference evidence="2" key="1">
    <citation type="submission" date="2020-09" db="EMBL/GenBank/DDBJ databases">
        <title>Comparative genome analyses of four rice-infecting Rhizoctonia solani isolates reveal extensive enrichment of homogalacturonan modification genes.</title>
        <authorList>
            <person name="Lee D.-Y."/>
            <person name="Jeon J."/>
            <person name="Kim K.-T."/>
            <person name="Cheong K."/>
            <person name="Song H."/>
            <person name="Choi G."/>
            <person name="Ko J."/>
            <person name="Opiyo S.O."/>
            <person name="Zuo S."/>
            <person name="Madhav S."/>
            <person name="Lee Y.-H."/>
            <person name="Wang G.-L."/>
        </authorList>
    </citation>
    <scope>NUCLEOTIDE SEQUENCE</scope>
    <source>
        <strain evidence="2">AG1-IA B2</strain>
    </source>
</reference>
<proteinExistence type="predicted"/>
<evidence type="ECO:0000259" key="1">
    <source>
        <dbReference type="PROSITE" id="PS50011"/>
    </source>
</evidence>
<evidence type="ECO:0000313" key="3">
    <source>
        <dbReference type="Proteomes" id="UP000614334"/>
    </source>
</evidence>
<dbReference type="InterPro" id="IPR051681">
    <property type="entry name" value="Ser/Thr_Kinases-Pseudokinases"/>
</dbReference>